<dbReference type="Pfam" id="PF22244">
    <property type="entry name" value="GCE_fung"/>
    <property type="match status" value="1"/>
</dbReference>
<evidence type="ECO:0000256" key="4">
    <source>
        <dbReference type="SAM" id="MobiDB-lite"/>
    </source>
</evidence>
<gene>
    <name evidence="7" type="ORF">ILT43_14405</name>
</gene>
<accession>A0ABS2D9G7</accession>
<feature type="signal peptide" evidence="5">
    <location>
        <begin position="1"/>
        <end position="20"/>
    </location>
</feature>
<feature type="chain" id="PRO_5046109875" description="4-O-methyl-glucuronoyl methylesterase-like domain-containing protein" evidence="5">
    <location>
        <begin position="21"/>
        <end position="492"/>
    </location>
</feature>
<evidence type="ECO:0000256" key="2">
    <source>
        <dbReference type="ARBA" id="ARBA00022729"/>
    </source>
</evidence>
<keyword evidence="8" id="KW-1185">Reference proteome</keyword>
<dbReference type="EMBL" id="JAFEMC010000004">
    <property type="protein sequence ID" value="MBM6577571.1"/>
    <property type="molecule type" value="Genomic_DNA"/>
</dbReference>
<dbReference type="SUPFAM" id="SSF53474">
    <property type="entry name" value="alpha/beta-Hydrolases"/>
    <property type="match status" value="1"/>
</dbReference>
<sequence>MMLRSLLSFSLVAVATAGVAQNPAADADRAAMMRALGITALIPGANGDPKAPDAASTDEATANPYPLPDALRTTDGRPVRTAAQWRDVQRPAIAAIYEREVYGRVPADLPPVRWHVDASDAETIGFGRAVTARRLIGEVADPRPGMPPVRLRMLVVLPARATAKVPVLMMFGPAAFPAPSQPTADESERIDAALKALLAERDPALKPIFARHQAHMLAGPAAPRRFDPTPSVPEQIIAAGWGYAMIDPLSAQADDGSGLRSGIIGLANGGAPRRPDQWGALRAWAWAASRGFDWLATDPAVDATRIGIEGVSRYGKAALVTMAFDPRFAVALLGSSGKGGTTPLRRHFGEEVGNLATGEYHWMAGNFLKYDTKGVSPPQLDASALPVDANGLIALCAPRPVYVSYGIPAAGDAPWLDQRGSWMATVDASRVYRLLGASGVADGDYRNMPMPAVLEARDAGELAWRQHDGGHTDAPNIPHFLTWADRVLKRVR</sequence>
<feature type="domain" description="4-O-methyl-glucuronoyl methylesterase-like" evidence="6">
    <location>
        <begin position="277"/>
        <end position="436"/>
    </location>
</feature>
<keyword evidence="1" id="KW-0719">Serine esterase</keyword>
<name>A0ABS2D9G7_9SPHN</name>
<dbReference type="RefSeq" id="WP_204199674.1">
    <property type="nucleotide sequence ID" value="NZ_JAFEMC010000004.1"/>
</dbReference>
<evidence type="ECO:0000256" key="5">
    <source>
        <dbReference type="SAM" id="SignalP"/>
    </source>
</evidence>
<evidence type="ECO:0000313" key="8">
    <source>
        <dbReference type="Proteomes" id="UP000763641"/>
    </source>
</evidence>
<reference evidence="7 8" key="1">
    <citation type="submission" date="2020-12" db="EMBL/GenBank/DDBJ databases">
        <title>Sphingomonas sp.</title>
        <authorList>
            <person name="Kim M.K."/>
        </authorList>
    </citation>
    <scope>NUCLEOTIDE SEQUENCE [LARGE SCALE GENOMIC DNA]</scope>
    <source>
        <strain evidence="7 8">BT552</strain>
    </source>
</reference>
<protein>
    <recommendedName>
        <fullName evidence="6">4-O-methyl-glucuronoyl methylesterase-like domain-containing protein</fullName>
    </recommendedName>
</protein>
<evidence type="ECO:0000313" key="7">
    <source>
        <dbReference type="EMBL" id="MBM6577571.1"/>
    </source>
</evidence>
<feature type="region of interest" description="Disordered" evidence="4">
    <location>
        <begin position="46"/>
        <end position="74"/>
    </location>
</feature>
<comment type="caution">
    <text evidence="7">The sequence shown here is derived from an EMBL/GenBank/DDBJ whole genome shotgun (WGS) entry which is preliminary data.</text>
</comment>
<proteinExistence type="predicted"/>
<evidence type="ECO:0000256" key="3">
    <source>
        <dbReference type="ARBA" id="ARBA00022801"/>
    </source>
</evidence>
<dbReference type="Proteomes" id="UP000763641">
    <property type="component" value="Unassembled WGS sequence"/>
</dbReference>
<keyword evidence="2 5" id="KW-0732">Signal</keyword>
<evidence type="ECO:0000256" key="1">
    <source>
        <dbReference type="ARBA" id="ARBA00022487"/>
    </source>
</evidence>
<keyword evidence="3" id="KW-0378">Hydrolase</keyword>
<dbReference type="InterPro" id="IPR029058">
    <property type="entry name" value="AB_hydrolase_fold"/>
</dbReference>
<evidence type="ECO:0000259" key="6">
    <source>
        <dbReference type="Pfam" id="PF22244"/>
    </source>
</evidence>
<dbReference type="Gene3D" id="3.40.50.1820">
    <property type="entry name" value="alpha/beta hydrolase"/>
    <property type="match status" value="1"/>
</dbReference>
<dbReference type="InterPro" id="IPR054579">
    <property type="entry name" value="GCE-like_dom"/>
</dbReference>
<organism evidence="7 8">
    <name type="scientific">Sphingomonas longa</name>
    <dbReference type="NCBI Taxonomy" id="2778730"/>
    <lineage>
        <taxon>Bacteria</taxon>
        <taxon>Pseudomonadati</taxon>
        <taxon>Pseudomonadota</taxon>
        <taxon>Alphaproteobacteria</taxon>
        <taxon>Sphingomonadales</taxon>
        <taxon>Sphingomonadaceae</taxon>
        <taxon>Sphingomonas</taxon>
    </lineage>
</organism>